<keyword evidence="2" id="KW-1185">Reference proteome</keyword>
<dbReference type="PANTHER" id="PTHR34407:SF1">
    <property type="entry name" value="SGNH HYDROLASE-TYPE ESTERASE DOMAIN-CONTAINING PROTEIN"/>
    <property type="match status" value="1"/>
</dbReference>
<dbReference type="GeneID" id="8249935"/>
<evidence type="ECO:0000313" key="1">
    <source>
        <dbReference type="EMBL" id="ACO68217.1"/>
    </source>
</evidence>
<dbReference type="SUPFAM" id="SSF52266">
    <property type="entry name" value="SGNH hydrolase"/>
    <property type="match status" value="2"/>
</dbReference>
<sequence>MTEHENIDLFLNLGLHDVVYKLCSPAVFLDRMRKLFSTLSRMPNLKVTWLAIYPLLPPQPDKVAKFPNFEELNTILRSVTNQTNQAALAYNIHVFDIAEKLTTWKANYSADTVHLKEDVDDYLFMELANNSIETISMDPLSLSKLPGLSDDLSCGNQNYTLPGANQSISIVFMGGSVTSDGKYIRGFKSFAEKNFQWITSIINLGEAGTGSLYHSLCWKQTSHGFGRDLASARFVIVEFCANDFDLHATSLRRLLLELLTTPSNPTVLYYCHLSPKSRMNSLGKGGLTVQDRHWELAKKLGVIAIRDKLMIDMLLKRDESFFFRDAVHLNDRGGSRVGGRLAEALKICASKGHTVRQENFPPAKLENIVATRARCFTSLGPPESRNIHALVNGWEFVQTKHISAPNGKNGYETTTPGACLHITLNISCPPVVTLFHLASSSPDMGDATVSMNDCVGYSQLVGGRLPGATITRGRKLSLPQNCCSTYKNRTISLCTEHRHGKNSTRFRMIAIATE</sequence>
<reference evidence="1 2" key="1">
    <citation type="journal article" date="2009" name="Science">
        <title>Green evolution and dynamic adaptations revealed by genomes of the marine picoeukaryotes Micromonas.</title>
        <authorList>
            <person name="Worden A.Z."/>
            <person name="Lee J.H."/>
            <person name="Mock T."/>
            <person name="Rouze P."/>
            <person name="Simmons M.P."/>
            <person name="Aerts A.L."/>
            <person name="Allen A.E."/>
            <person name="Cuvelier M.L."/>
            <person name="Derelle E."/>
            <person name="Everett M.V."/>
            <person name="Foulon E."/>
            <person name="Grimwood J."/>
            <person name="Gundlach H."/>
            <person name="Henrissat B."/>
            <person name="Napoli C."/>
            <person name="McDonald S.M."/>
            <person name="Parker M.S."/>
            <person name="Rombauts S."/>
            <person name="Salamov A."/>
            <person name="Von Dassow P."/>
            <person name="Badger J.H."/>
            <person name="Coutinho P.M."/>
            <person name="Demir E."/>
            <person name="Dubchak I."/>
            <person name="Gentemann C."/>
            <person name="Eikrem W."/>
            <person name="Gready J.E."/>
            <person name="John U."/>
            <person name="Lanier W."/>
            <person name="Lindquist E.A."/>
            <person name="Lucas S."/>
            <person name="Mayer K.F."/>
            <person name="Moreau H."/>
            <person name="Not F."/>
            <person name="Otillar R."/>
            <person name="Panaud O."/>
            <person name="Pangilinan J."/>
            <person name="Paulsen I."/>
            <person name="Piegu B."/>
            <person name="Poliakov A."/>
            <person name="Robbens S."/>
            <person name="Schmutz J."/>
            <person name="Toulza E."/>
            <person name="Wyss T."/>
            <person name="Zelensky A."/>
            <person name="Zhou K."/>
            <person name="Armbrust E.V."/>
            <person name="Bhattacharya D."/>
            <person name="Goodenough U.W."/>
            <person name="Van de Peer Y."/>
            <person name="Grigoriev I.V."/>
        </authorList>
    </citation>
    <scope>NUCLEOTIDE SEQUENCE [LARGE SCALE GENOMIC DNA]</scope>
    <source>
        <strain evidence="2">RCC299 / NOUM17</strain>
    </source>
</reference>
<dbReference type="EMBL" id="CP001335">
    <property type="protein sequence ID" value="ACO68217.1"/>
    <property type="molecule type" value="Genomic_DNA"/>
</dbReference>
<protein>
    <submittedName>
        <fullName evidence="1">Uncharacterized protein</fullName>
    </submittedName>
</protein>
<dbReference type="RefSeq" id="XP_002506959.1">
    <property type="nucleotide sequence ID" value="XM_002506913.1"/>
</dbReference>
<name>C1EJN4_MICCC</name>
<dbReference type="Gene3D" id="3.40.50.1110">
    <property type="entry name" value="SGNH hydrolase"/>
    <property type="match status" value="2"/>
</dbReference>
<accession>C1EJN4</accession>
<gene>
    <name evidence="1" type="ORF">MICPUN_53235</name>
</gene>
<organism evidence="1 2">
    <name type="scientific">Micromonas commoda (strain RCC299 / NOUM17 / CCMP2709)</name>
    <name type="common">Picoplanktonic green alga</name>
    <dbReference type="NCBI Taxonomy" id="296587"/>
    <lineage>
        <taxon>Eukaryota</taxon>
        <taxon>Viridiplantae</taxon>
        <taxon>Chlorophyta</taxon>
        <taxon>Mamiellophyceae</taxon>
        <taxon>Mamiellales</taxon>
        <taxon>Mamiellaceae</taxon>
        <taxon>Micromonas</taxon>
    </lineage>
</organism>
<dbReference type="CDD" id="cd00229">
    <property type="entry name" value="SGNH_hydrolase"/>
    <property type="match status" value="1"/>
</dbReference>
<dbReference type="PANTHER" id="PTHR34407">
    <property type="entry name" value="EXPRESSED PROTEIN"/>
    <property type="match status" value="1"/>
</dbReference>
<dbReference type="KEGG" id="mis:MICPUN_53235"/>
<dbReference type="AlphaFoldDB" id="C1EJN4"/>
<dbReference type="Proteomes" id="UP000002009">
    <property type="component" value="Chromosome 17"/>
</dbReference>
<evidence type="ECO:0000313" key="2">
    <source>
        <dbReference type="Proteomes" id="UP000002009"/>
    </source>
</evidence>
<dbReference type="InParanoid" id="C1EJN4"/>
<proteinExistence type="predicted"/>
<dbReference type="InterPro" id="IPR036514">
    <property type="entry name" value="SGNH_hydro_sf"/>
</dbReference>